<feature type="binding site" evidence="9">
    <location>
        <position position="98"/>
    </location>
    <ligand>
        <name>substrate</name>
    </ligand>
</feature>
<feature type="binding site" evidence="10">
    <location>
        <begin position="183"/>
        <end position="185"/>
    </location>
    <ligand>
        <name>FAD</name>
        <dbReference type="ChEBI" id="CHEBI:57692"/>
    </ligand>
</feature>
<reference evidence="12 13" key="1">
    <citation type="journal article" date="2007" name="Int. J. Syst. Evol. Microbiol.">
        <title>Oceanobacillus profundus sp. nov., isolated from a deep-sea sediment core.</title>
        <authorList>
            <person name="Kim Y.G."/>
            <person name="Choi D.H."/>
            <person name="Hyun S."/>
            <person name="Cho B.C."/>
        </authorList>
    </citation>
    <scope>NUCLEOTIDE SEQUENCE [LARGE SCALE GENOMIC DNA]</scope>
    <source>
        <strain evidence="12 13">DSM 18246</strain>
    </source>
</reference>
<dbReference type="PANTHER" id="PTHR13914:SF0">
    <property type="entry name" value="PROLINE DEHYDROGENASE 1, MITOCHONDRIAL"/>
    <property type="match status" value="1"/>
</dbReference>
<gene>
    <name evidence="12" type="ORF">D1B32_20210</name>
</gene>
<dbReference type="PANTHER" id="PTHR13914">
    <property type="entry name" value="PROLINE OXIDASE"/>
    <property type="match status" value="1"/>
</dbReference>
<feature type="binding site" evidence="10">
    <location>
        <position position="161"/>
    </location>
    <ligand>
        <name>FAD</name>
        <dbReference type="ChEBI" id="CHEBI:57692"/>
    </ligand>
</feature>
<evidence type="ECO:0000256" key="7">
    <source>
        <dbReference type="ARBA" id="ARBA00023062"/>
    </source>
</evidence>
<evidence type="ECO:0000256" key="4">
    <source>
        <dbReference type="ARBA" id="ARBA00022741"/>
    </source>
</evidence>
<evidence type="ECO:0000256" key="1">
    <source>
        <dbReference type="ARBA" id="ARBA00004739"/>
    </source>
</evidence>
<comment type="catalytic activity">
    <reaction evidence="8">
        <text>L-proline + a quinone = (S)-1-pyrroline-5-carboxylate + a quinol + H(+)</text>
        <dbReference type="Rhea" id="RHEA:23784"/>
        <dbReference type="ChEBI" id="CHEBI:15378"/>
        <dbReference type="ChEBI" id="CHEBI:17388"/>
        <dbReference type="ChEBI" id="CHEBI:24646"/>
        <dbReference type="ChEBI" id="CHEBI:60039"/>
        <dbReference type="ChEBI" id="CHEBI:132124"/>
        <dbReference type="EC" id="1.5.5.2"/>
    </reaction>
</comment>
<feature type="domain" description="Proline dehydrogenase" evidence="11">
    <location>
        <begin position="44"/>
        <end position="293"/>
    </location>
</feature>
<dbReference type="SUPFAM" id="SSF51730">
    <property type="entry name" value="FAD-linked oxidoreductase"/>
    <property type="match status" value="1"/>
</dbReference>
<dbReference type="InterPro" id="IPR002872">
    <property type="entry name" value="Proline_DH_dom"/>
</dbReference>
<evidence type="ECO:0000256" key="9">
    <source>
        <dbReference type="PIRSR" id="PIRSR000196-1"/>
    </source>
</evidence>
<dbReference type="Gene3D" id="3.20.20.220">
    <property type="match status" value="1"/>
</dbReference>
<organism evidence="12 13">
    <name type="scientific">Oceanobacillus profundus</name>
    <dbReference type="NCBI Taxonomy" id="372463"/>
    <lineage>
        <taxon>Bacteria</taxon>
        <taxon>Bacillati</taxon>
        <taxon>Bacillota</taxon>
        <taxon>Bacilli</taxon>
        <taxon>Bacillales</taxon>
        <taxon>Bacillaceae</taxon>
        <taxon>Oceanobacillus</taxon>
    </lineage>
</organism>
<keyword evidence="4 10" id="KW-0547">Nucleotide-binding</keyword>
<feature type="binding site" evidence="10">
    <location>
        <position position="197"/>
    </location>
    <ligand>
        <name>FAD</name>
        <dbReference type="ChEBI" id="CHEBI:57692"/>
    </ligand>
</feature>
<dbReference type="OrthoDB" id="9773461at2"/>
<dbReference type="GO" id="GO:0004657">
    <property type="term" value="F:proline dehydrogenase activity"/>
    <property type="evidence" value="ECO:0007669"/>
    <property type="project" value="UniProtKB-EC"/>
</dbReference>
<comment type="pathway">
    <text evidence="1">Amino-acid degradation; L-proline degradation into L-glutamate; L-glutamate from L-proline: step 1/2.</text>
</comment>
<evidence type="ECO:0000256" key="5">
    <source>
        <dbReference type="ARBA" id="ARBA00022827"/>
    </source>
</evidence>
<dbReference type="Proteomes" id="UP000285456">
    <property type="component" value="Unassembled WGS sequence"/>
</dbReference>
<feature type="binding site" evidence="9">
    <location>
        <position position="284"/>
    </location>
    <ligand>
        <name>substrate</name>
    </ligand>
</feature>
<dbReference type="InterPro" id="IPR008219">
    <property type="entry name" value="PRODH_bac_arc"/>
</dbReference>
<keyword evidence="7" id="KW-0642">Proline metabolism</keyword>
<accession>A0A417YB99</accession>
<dbReference type="EC" id="1.5.5.2" evidence="2"/>
<proteinExistence type="predicted"/>
<keyword evidence="13" id="KW-1185">Reference proteome</keyword>
<sequence length="335" mass="38986">MGNLTRDFFISLSNNKILNANAKKWGFRLGAEKFVAGIDIDSVVETVKEINAHGISCTLDNLGEFVYEIEEAAFAKAEILSVLDKIHEENLDCHVSLKLTQIGLDIDREYCIKNMVEILEKAGSYNIFINIDMEKYIHYEKTLEILEVLRQKFDNIGTVIQTYLYRAEDDLKQLQDVRIRMVKGAYKESEAVAFQSKEDIDANFIKLAKGRLLGDAFTSIATHDHRIINEMKAFVKENNIRKDKFEFQMLYGFRTEMHSELRQEGYKFCTYIPFGTDWFGYFMRRLAERPQNLNLVMKDVFYTKENKLKKSPIITGAAAFSLFVLWRKKRNKKLV</sequence>
<evidence type="ECO:0000256" key="3">
    <source>
        <dbReference type="ARBA" id="ARBA00022630"/>
    </source>
</evidence>
<dbReference type="GO" id="GO:0000166">
    <property type="term" value="F:nucleotide binding"/>
    <property type="evidence" value="ECO:0007669"/>
    <property type="project" value="UniProtKB-KW"/>
</dbReference>
<dbReference type="InterPro" id="IPR029041">
    <property type="entry name" value="FAD-linked_oxidoreductase-like"/>
</dbReference>
<keyword evidence="6" id="KW-0560">Oxidoreductase</keyword>
<dbReference type="EMBL" id="QWEH01000019">
    <property type="protein sequence ID" value="RHW29841.1"/>
    <property type="molecule type" value="Genomic_DNA"/>
</dbReference>
<dbReference type="GO" id="GO:0010133">
    <property type="term" value="P:L-proline catabolic process to L-glutamate"/>
    <property type="evidence" value="ECO:0007669"/>
    <property type="project" value="UniProtKB-UniPathway"/>
</dbReference>
<protein>
    <recommendedName>
        <fullName evidence="2">proline dehydrogenase</fullName>
        <ecNumber evidence="2">1.5.5.2</ecNumber>
    </recommendedName>
</protein>
<evidence type="ECO:0000256" key="8">
    <source>
        <dbReference type="ARBA" id="ARBA00048779"/>
    </source>
</evidence>
<evidence type="ECO:0000256" key="6">
    <source>
        <dbReference type="ARBA" id="ARBA00023002"/>
    </source>
</evidence>
<comment type="caution">
    <text evidence="12">The sequence shown here is derived from an EMBL/GenBank/DDBJ whole genome shotgun (WGS) entry which is preliminary data.</text>
</comment>
<keyword evidence="5 10" id="KW-0274">FAD</keyword>
<dbReference type="RefSeq" id="WP_118890293.1">
    <property type="nucleotide sequence ID" value="NZ_PHUT01000019.1"/>
</dbReference>
<keyword evidence="3" id="KW-0285">Flavoprotein</keyword>
<dbReference type="UniPathway" id="UPA00261">
    <property type="reaction ID" value="UER00373"/>
</dbReference>
<feature type="binding site" evidence="10">
    <location>
        <position position="133"/>
    </location>
    <ligand>
        <name>FAD</name>
        <dbReference type="ChEBI" id="CHEBI:57692"/>
    </ligand>
</feature>
<name>A0A417YB99_9BACI</name>
<evidence type="ECO:0000256" key="2">
    <source>
        <dbReference type="ARBA" id="ARBA00012695"/>
    </source>
</evidence>
<dbReference type="AlphaFoldDB" id="A0A417YB99"/>
<evidence type="ECO:0000313" key="12">
    <source>
        <dbReference type="EMBL" id="RHW29841.1"/>
    </source>
</evidence>
<feature type="binding site" evidence="10">
    <location>
        <begin position="222"/>
        <end position="223"/>
    </location>
    <ligand>
        <name>FAD</name>
        <dbReference type="ChEBI" id="CHEBI:57692"/>
    </ligand>
</feature>
<evidence type="ECO:0000259" key="11">
    <source>
        <dbReference type="Pfam" id="PF01619"/>
    </source>
</evidence>
<evidence type="ECO:0000313" key="13">
    <source>
        <dbReference type="Proteomes" id="UP000285456"/>
    </source>
</evidence>
<dbReference type="Pfam" id="PF01619">
    <property type="entry name" value="Pro_dh"/>
    <property type="match status" value="1"/>
</dbReference>
<dbReference type="PIRSF" id="PIRSF000196">
    <property type="entry name" value="Pro_dehydrog"/>
    <property type="match status" value="1"/>
</dbReference>
<evidence type="ECO:0000256" key="10">
    <source>
        <dbReference type="PIRSR" id="PIRSR000196-2"/>
    </source>
</evidence>
<feature type="binding site" evidence="9">
    <location>
        <position position="285"/>
    </location>
    <ligand>
        <name>substrate</name>
    </ligand>
</feature>
<dbReference type="InterPro" id="IPR015659">
    <property type="entry name" value="Proline_oxidase"/>
</dbReference>
<comment type="cofactor">
    <cofactor evidence="10">
        <name>FAD</name>
        <dbReference type="ChEBI" id="CHEBI:57692"/>
    </cofactor>
    <text evidence="10">Binds 1 FAD per subunit.</text>
</comment>